<evidence type="ECO:0000259" key="1">
    <source>
        <dbReference type="Pfam" id="PF00248"/>
    </source>
</evidence>
<feature type="domain" description="NADP-dependent oxidoreductase" evidence="1">
    <location>
        <begin position="15"/>
        <end position="296"/>
    </location>
</feature>
<dbReference type="InterPro" id="IPR023210">
    <property type="entry name" value="NADP_OxRdtase_dom"/>
</dbReference>
<dbReference type="SUPFAM" id="SSF51430">
    <property type="entry name" value="NAD(P)-linked oxidoreductase"/>
    <property type="match status" value="1"/>
</dbReference>
<accession>A0A9X9QPK6</accession>
<dbReference type="Proteomes" id="UP000373301">
    <property type="component" value="Unassembled WGS sequence"/>
</dbReference>
<dbReference type="PANTHER" id="PTHR43364">
    <property type="entry name" value="NADH-SPECIFIC METHYLGLYOXAL REDUCTASE-RELATED"/>
    <property type="match status" value="1"/>
</dbReference>
<sequence length="305" mass="33935">MELQKIGQTDYQGSRIALGCMRLAALDLASAKEVLKTAVDTGMTFIDHADIYGGGQSEVRFRDATKALELSRDQFILQTKCGIRDGYFDFSKEHILSSVDASLERLGTDYVDFLVLHRPDVLVEPEEVAEAFSQLKKAGKVKHFGVSNQNRFQMELLQTYLDDPLAVNQLQLSPAHTPLFDAGLNVNMRNQAAIDRDNGTVEYCRLNQTTIQAWSPFQIDLGKGLFAGHPDYVALNATLTRLADHHQVSVEAVVIAWILRHPAKMQAIVGSMSPDRLKKISKATQIALSRQDWYAIYRSAGNALP</sequence>
<dbReference type="Pfam" id="PF00248">
    <property type="entry name" value="Aldo_ket_red"/>
    <property type="match status" value="1"/>
</dbReference>
<reference evidence="2 3" key="1">
    <citation type="submission" date="2019-05" db="EMBL/GenBank/DDBJ databases">
        <authorList>
            <consortium name="Pathogen Informatics"/>
        </authorList>
    </citation>
    <scope>NUCLEOTIDE SEQUENCE [LARGE SCALE GENOMIC DNA]</scope>
    <source>
        <strain evidence="2 3">NCTC7982</strain>
    </source>
</reference>
<dbReference type="InterPro" id="IPR050523">
    <property type="entry name" value="AKR_Detox_Biosynth"/>
</dbReference>
<organism evidence="2 3">
    <name type="scientific">Streptococcus dysgalactiae</name>
    <dbReference type="NCBI Taxonomy" id="1334"/>
    <lineage>
        <taxon>Bacteria</taxon>
        <taxon>Bacillati</taxon>
        <taxon>Bacillota</taxon>
        <taxon>Bacilli</taxon>
        <taxon>Lactobacillales</taxon>
        <taxon>Streptococcaceae</taxon>
        <taxon>Streptococcus</taxon>
    </lineage>
</organism>
<name>A0A9X9QPK6_STRDY</name>
<comment type="caution">
    <text evidence="2">The sequence shown here is derived from an EMBL/GenBank/DDBJ whole genome shotgun (WGS) entry which is preliminary data.</text>
</comment>
<dbReference type="GO" id="GO:0016491">
    <property type="term" value="F:oxidoreductase activity"/>
    <property type="evidence" value="ECO:0007669"/>
    <property type="project" value="UniProtKB-KW"/>
</dbReference>
<gene>
    <name evidence="2" type="primary">ydhF</name>
    <name evidence="2" type="ORF">NCTC7982_00843</name>
</gene>
<evidence type="ECO:0000313" key="2">
    <source>
        <dbReference type="EMBL" id="VTS79166.1"/>
    </source>
</evidence>
<dbReference type="Gene3D" id="3.20.20.100">
    <property type="entry name" value="NADP-dependent oxidoreductase domain"/>
    <property type="match status" value="1"/>
</dbReference>
<dbReference type="CDD" id="cd19092">
    <property type="entry name" value="AKR_BsYcsN_EcYdhF-like"/>
    <property type="match status" value="1"/>
</dbReference>
<dbReference type="EMBL" id="CABEIM010000003">
    <property type="protein sequence ID" value="VTS79166.1"/>
    <property type="molecule type" value="Genomic_DNA"/>
</dbReference>
<dbReference type="EC" id="1.-.-.-" evidence="2"/>
<proteinExistence type="predicted"/>
<dbReference type="InterPro" id="IPR020471">
    <property type="entry name" value="AKR"/>
</dbReference>
<dbReference type="AlphaFoldDB" id="A0A9X9QPK6"/>
<dbReference type="GO" id="GO:0005829">
    <property type="term" value="C:cytosol"/>
    <property type="evidence" value="ECO:0007669"/>
    <property type="project" value="TreeGrafter"/>
</dbReference>
<dbReference type="PANTHER" id="PTHR43364:SF1">
    <property type="entry name" value="OXIDOREDUCTASE YDHF"/>
    <property type="match status" value="1"/>
</dbReference>
<keyword evidence="2" id="KW-0560">Oxidoreductase</keyword>
<evidence type="ECO:0000313" key="3">
    <source>
        <dbReference type="Proteomes" id="UP000373301"/>
    </source>
</evidence>
<dbReference type="InterPro" id="IPR036812">
    <property type="entry name" value="NAD(P)_OxRdtase_dom_sf"/>
</dbReference>
<dbReference type="RefSeq" id="WP_143927898.1">
    <property type="nucleotide sequence ID" value="NZ_CABEIM010000003.1"/>
</dbReference>
<dbReference type="PRINTS" id="PR00069">
    <property type="entry name" value="ALDKETRDTASE"/>
</dbReference>
<protein>
    <submittedName>
        <fullName evidence="2">Oxidoreductase, aldo/keto reductase family</fullName>
        <ecNumber evidence="2">1.-.-.-</ecNumber>
    </submittedName>
</protein>